<protein>
    <recommendedName>
        <fullName evidence="3">Lipoprotein</fullName>
    </recommendedName>
</protein>
<comment type="caution">
    <text evidence="1">The sequence shown here is derived from an EMBL/GenBank/DDBJ whole genome shotgun (WGS) entry which is preliminary data.</text>
</comment>
<sequence length="64" mass="6237">MKTITGIMLCVILSACGGGGDPSQPAPGAAVVKQTIGPQLRPCEATGPDAPPCPSTAIVAAVIH</sequence>
<evidence type="ECO:0000313" key="2">
    <source>
        <dbReference type="Proteomes" id="UP001620514"/>
    </source>
</evidence>
<dbReference type="PROSITE" id="PS51257">
    <property type="entry name" value="PROKAR_LIPOPROTEIN"/>
    <property type="match status" value="1"/>
</dbReference>
<accession>A0ABW8MLR6</accession>
<name>A0ABW8MLR6_9BURK</name>
<dbReference type="EMBL" id="JBIYDN010000015">
    <property type="protein sequence ID" value="MFK4444622.1"/>
    <property type="molecule type" value="Genomic_DNA"/>
</dbReference>
<evidence type="ECO:0000313" key="1">
    <source>
        <dbReference type="EMBL" id="MFK4444622.1"/>
    </source>
</evidence>
<keyword evidence="2" id="KW-1185">Reference proteome</keyword>
<proteinExistence type="predicted"/>
<organism evidence="1 2">
    <name type="scientific">Caballeronia udeis</name>
    <dbReference type="NCBI Taxonomy" id="1232866"/>
    <lineage>
        <taxon>Bacteria</taxon>
        <taxon>Pseudomonadati</taxon>
        <taxon>Pseudomonadota</taxon>
        <taxon>Betaproteobacteria</taxon>
        <taxon>Burkholderiales</taxon>
        <taxon>Burkholderiaceae</taxon>
        <taxon>Caballeronia</taxon>
    </lineage>
</organism>
<reference evidence="1 2" key="1">
    <citation type="submission" date="2024-11" db="EMBL/GenBank/DDBJ databases">
        <title>Using genomics to understand microbial adaptation to soil warming.</title>
        <authorList>
            <person name="Deangelis K.M. PhD."/>
        </authorList>
    </citation>
    <scope>NUCLEOTIDE SEQUENCE [LARGE SCALE GENOMIC DNA]</scope>
    <source>
        <strain evidence="1 2">GAS97</strain>
    </source>
</reference>
<dbReference type="Proteomes" id="UP001620514">
    <property type="component" value="Unassembled WGS sequence"/>
</dbReference>
<gene>
    <name evidence="1" type="ORF">ABH943_004644</name>
</gene>
<evidence type="ECO:0008006" key="3">
    <source>
        <dbReference type="Google" id="ProtNLM"/>
    </source>
</evidence>